<feature type="transmembrane region" description="Helical" evidence="13">
    <location>
        <begin position="244"/>
        <end position="269"/>
    </location>
</feature>
<dbReference type="InterPro" id="IPR051224">
    <property type="entry name" value="NiCoT_RcnA"/>
</dbReference>
<comment type="subcellular location">
    <subcellularLocation>
        <location evidence="2 13">Cell membrane</location>
        <topology evidence="2 13">Multi-pass membrane protein</topology>
    </subcellularLocation>
</comment>
<evidence type="ECO:0000256" key="3">
    <source>
        <dbReference type="ARBA" id="ARBA00022426"/>
    </source>
</evidence>
<feature type="transmembrane region" description="Helical" evidence="13">
    <location>
        <begin position="15"/>
        <end position="34"/>
    </location>
</feature>
<evidence type="ECO:0000256" key="13">
    <source>
        <dbReference type="RuleBase" id="RU362101"/>
    </source>
</evidence>
<evidence type="ECO:0000256" key="4">
    <source>
        <dbReference type="ARBA" id="ARBA00022448"/>
    </source>
</evidence>
<dbReference type="GO" id="GO:0005886">
    <property type="term" value="C:plasma membrane"/>
    <property type="evidence" value="ECO:0007669"/>
    <property type="project" value="UniProtKB-SubCell"/>
</dbReference>
<comment type="function">
    <text evidence="1">Efflux system for nickel and cobalt.</text>
</comment>
<evidence type="ECO:0000256" key="9">
    <source>
        <dbReference type="ARBA" id="ARBA00023065"/>
    </source>
</evidence>
<name>A0A916VLT6_9RHOB</name>
<dbReference type="EMBL" id="BMKA01000001">
    <property type="protein sequence ID" value="GGA05900.1"/>
    <property type="molecule type" value="Genomic_DNA"/>
</dbReference>
<evidence type="ECO:0000256" key="6">
    <source>
        <dbReference type="ARBA" id="ARBA00022596"/>
    </source>
</evidence>
<keyword evidence="9" id="KW-0406">Ion transport</keyword>
<evidence type="ECO:0000313" key="15">
    <source>
        <dbReference type="EMBL" id="GGA05900.1"/>
    </source>
</evidence>
<feature type="transmembrane region" description="Helical" evidence="13">
    <location>
        <begin position="55"/>
        <end position="83"/>
    </location>
</feature>
<reference evidence="15" key="1">
    <citation type="journal article" date="2014" name="Int. J. Syst. Evol. Microbiol.">
        <title>Complete genome sequence of Corynebacterium casei LMG S-19264T (=DSM 44701T), isolated from a smear-ripened cheese.</title>
        <authorList>
            <consortium name="US DOE Joint Genome Institute (JGI-PGF)"/>
            <person name="Walter F."/>
            <person name="Albersmeier A."/>
            <person name="Kalinowski J."/>
            <person name="Ruckert C."/>
        </authorList>
    </citation>
    <scope>NUCLEOTIDE SEQUENCE</scope>
    <source>
        <strain evidence="15">CGMCC 1.15880</strain>
    </source>
</reference>
<keyword evidence="3" id="KW-0171">Cobalt transport</keyword>
<keyword evidence="7 13" id="KW-0812">Transmembrane</keyword>
<feature type="compositionally biased region" description="Basic and acidic residues" evidence="14">
    <location>
        <begin position="128"/>
        <end position="138"/>
    </location>
</feature>
<comment type="caution">
    <text evidence="15">The sequence shown here is derived from an EMBL/GenBank/DDBJ whole genome shotgun (WGS) entry which is preliminary data.</text>
</comment>
<comment type="similarity">
    <text evidence="13">Belongs to the NiCoT transporter (TC 2.A.52) family.</text>
</comment>
<feature type="transmembrane region" description="Helical" evidence="13">
    <location>
        <begin position="203"/>
        <end position="232"/>
    </location>
</feature>
<dbReference type="GO" id="GO:0010045">
    <property type="term" value="P:response to nickel cation"/>
    <property type="evidence" value="ECO:0007669"/>
    <property type="project" value="TreeGrafter"/>
</dbReference>
<evidence type="ECO:0000256" key="2">
    <source>
        <dbReference type="ARBA" id="ARBA00004651"/>
    </source>
</evidence>
<keyword evidence="11 13" id="KW-0472">Membrane</keyword>
<protein>
    <recommendedName>
        <fullName evidence="13">Nickel/cobalt efflux system</fullName>
    </recommendedName>
</protein>
<keyword evidence="16" id="KW-1185">Reference proteome</keyword>
<organism evidence="15 16">
    <name type="scientific">Neptunicoccus cionae</name>
    <dbReference type="NCBI Taxonomy" id="2035344"/>
    <lineage>
        <taxon>Bacteria</taxon>
        <taxon>Pseudomonadati</taxon>
        <taxon>Pseudomonadota</taxon>
        <taxon>Alphaproteobacteria</taxon>
        <taxon>Rhodobacterales</taxon>
        <taxon>Paracoccaceae</taxon>
        <taxon>Neptunicoccus</taxon>
    </lineage>
</organism>
<evidence type="ECO:0000256" key="10">
    <source>
        <dbReference type="ARBA" id="ARBA00023112"/>
    </source>
</evidence>
<evidence type="ECO:0000256" key="1">
    <source>
        <dbReference type="ARBA" id="ARBA00002510"/>
    </source>
</evidence>
<dbReference type="Pfam" id="PF03824">
    <property type="entry name" value="NicO"/>
    <property type="match status" value="1"/>
</dbReference>
<dbReference type="GO" id="GO:0015099">
    <property type="term" value="F:nickel cation transmembrane transporter activity"/>
    <property type="evidence" value="ECO:0007669"/>
    <property type="project" value="UniProtKB-UniRule"/>
</dbReference>
<feature type="transmembrane region" description="Helical" evidence="13">
    <location>
        <begin position="95"/>
        <end position="113"/>
    </location>
</feature>
<keyword evidence="10" id="KW-0921">Nickel transport</keyword>
<dbReference type="PANTHER" id="PTHR40659">
    <property type="entry name" value="NICKEL/COBALT EFFLUX SYSTEM RCNA"/>
    <property type="match status" value="1"/>
</dbReference>
<evidence type="ECO:0000256" key="8">
    <source>
        <dbReference type="ARBA" id="ARBA00022989"/>
    </source>
</evidence>
<sequence length="273" mass="28490">MAGSLRALRAGNPGATLGLMGVCFAYGFFHAVGPGHGKVLIGGYGLGARVAMTRLAMIALVSSLAQAVTAVVLVYASVFLLGWGSKQLVGAAEDYFAPASYGAILLVGAWLILRGARKLWRARATTEHTHSHAHDHQHDHHHHHDHTHHSDVCEDCGHHHGPTVEEAANVSSLRDLLVLVGAIAMRPCTGAIFLLILTWRMGIVTAGIMGTFAMALGTASVTIAVALAAVGLRESTLQGLTSAPLLRVAVPVLELAAGSIVVIVASQLLRAAL</sequence>
<keyword evidence="5" id="KW-1003">Cell membrane</keyword>
<keyword evidence="4 13" id="KW-0813">Transport</keyword>
<keyword evidence="6" id="KW-0533">Nickel</keyword>
<evidence type="ECO:0000256" key="7">
    <source>
        <dbReference type="ARBA" id="ARBA00022692"/>
    </source>
</evidence>
<evidence type="ECO:0000256" key="12">
    <source>
        <dbReference type="ARBA" id="ARBA00023285"/>
    </source>
</evidence>
<proteinExistence type="inferred from homology"/>
<evidence type="ECO:0000256" key="11">
    <source>
        <dbReference type="ARBA" id="ARBA00023136"/>
    </source>
</evidence>
<dbReference type="InterPro" id="IPR011541">
    <property type="entry name" value="Ni/Co_transpt_high_affinity"/>
</dbReference>
<dbReference type="GO" id="GO:0046583">
    <property type="term" value="F:monoatomic cation efflux transmembrane transporter activity"/>
    <property type="evidence" value="ECO:0007669"/>
    <property type="project" value="TreeGrafter"/>
</dbReference>
<keyword evidence="12" id="KW-0170">Cobalt</keyword>
<evidence type="ECO:0000256" key="5">
    <source>
        <dbReference type="ARBA" id="ARBA00022475"/>
    </source>
</evidence>
<accession>A0A916VLT6</accession>
<evidence type="ECO:0000256" key="14">
    <source>
        <dbReference type="SAM" id="MobiDB-lite"/>
    </source>
</evidence>
<dbReference type="GO" id="GO:0032025">
    <property type="term" value="P:response to cobalt ion"/>
    <property type="evidence" value="ECO:0007669"/>
    <property type="project" value="TreeGrafter"/>
</dbReference>
<reference evidence="15" key="2">
    <citation type="submission" date="2020-09" db="EMBL/GenBank/DDBJ databases">
        <authorList>
            <person name="Sun Q."/>
            <person name="Zhou Y."/>
        </authorList>
    </citation>
    <scope>NUCLEOTIDE SEQUENCE</scope>
    <source>
        <strain evidence="15">CGMCC 1.15880</strain>
    </source>
</reference>
<keyword evidence="8 13" id="KW-1133">Transmembrane helix</keyword>
<dbReference type="AlphaFoldDB" id="A0A916VLT6"/>
<dbReference type="PANTHER" id="PTHR40659:SF1">
    <property type="entry name" value="NICKEL_COBALT EFFLUX SYSTEM RCNA"/>
    <property type="match status" value="1"/>
</dbReference>
<feature type="transmembrane region" description="Helical" evidence="13">
    <location>
        <begin position="176"/>
        <end position="197"/>
    </location>
</feature>
<feature type="region of interest" description="Disordered" evidence="14">
    <location>
        <begin position="128"/>
        <end position="153"/>
    </location>
</feature>
<dbReference type="GO" id="GO:0006824">
    <property type="term" value="P:cobalt ion transport"/>
    <property type="evidence" value="ECO:0007669"/>
    <property type="project" value="UniProtKB-KW"/>
</dbReference>
<evidence type="ECO:0000313" key="16">
    <source>
        <dbReference type="Proteomes" id="UP000628017"/>
    </source>
</evidence>
<gene>
    <name evidence="15" type="ORF">GCM10011498_01950</name>
</gene>
<dbReference type="Proteomes" id="UP000628017">
    <property type="component" value="Unassembled WGS sequence"/>
</dbReference>